<proteinExistence type="predicted"/>
<dbReference type="RefSeq" id="XP_033235758.1">
    <property type="nucleotide sequence ID" value="XM_033379867.1"/>
</dbReference>
<gene>
    <name evidence="4 5" type="primary">Schip1</name>
</gene>
<protein>
    <submittedName>
        <fullName evidence="4 5">Schwannomin-interacting protein 1 homolog isoform X1</fullName>
    </submittedName>
</protein>
<evidence type="ECO:0000313" key="4">
    <source>
        <dbReference type="RefSeq" id="XP_033235758.1"/>
    </source>
</evidence>
<dbReference type="RefSeq" id="XP_033235759.1">
    <property type="nucleotide sequence ID" value="XM_033379868.1"/>
</dbReference>
<dbReference type="AlphaFoldDB" id="A0A6I8VXQ5"/>
<evidence type="ECO:0000313" key="5">
    <source>
        <dbReference type="RefSeq" id="XP_033235759.1"/>
    </source>
</evidence>
<organism evidence="3 4">
    <name type="scientific">Drosophila pseudoobscura pseudoobscura</name>
    <name type="common">Fruit fly</name>
    <dbReference type="NCBI Taxonomy" id="46245"/>
    <lineage>
        <taxon>Eukaryota</taxon>
        <taxon>Metazoa</taxon>
        <taxon>Ecdysozoa</taxon>
        <taxon>Arthropoda</taxon>
        <taxon>Hexapoda</taxon>
        <taxon>Insecta</taxon>
        <taxon>Pterygota</taxon>
        <taxon>Neoptera</taxon>
        <taxon>Endopterygota</taxon>
        <taxon>Diptera</taxon>
        <taxon>Brachycera</taxon>
        <taxon>Muscomorpha</taxon>
        <taxon>Ephydroidea</taxon>
        <taxon>Drosophilidae</taxon>
        <taxon>Drosophila</taxon>
        <taxon>Sophophora</taxon>
    </lineage>
</organism>
<keyword evidence="3" id="KW-1185">Reference proteome</keyword>
<dbReference type="InterPro" id="IPR015649">
    <property type="entry name" value="SCHIP_1_C"/>
</dbReference>
<dbReference type="Proteomes" id="UP000001819">
    <property type="component" value="Chromosome 4"/>
</dbReference>
<keyword evidence="1" id="KW-0175">Coiled coil</keyword>
<dbReference type="InterPro" id="IPR039045">
    <property type="entry name" value="SCHIP_1"/>
</dbReference>
<dbReference type="KEGG" id="dpo:26532178"/>
<evidence type="ECO:0000256" key="1">
    <source>
        <dbReference type="ARBA" id="ARBA00023054"/>
    </source>
</evidence>
<name>A0A6I8VXQ5_DROPS</name>
<dbReference type="Pfam" id="PF10148">
    <property type="entry name" value="SCHIP-1_C"/>
    <property type="match status" value="1"/>
</dbReference>
<accession>A0A6I8VXQ5</accession>
<dbReference type="PANTHER" id="PTHR13103">
    <property type="entry name" value="SCHWANNOMIN INTERACTING PROTEIN 1"/>
    <property type="match status" value="1"/>
</dbReference>
<dbReference type="GO" id="GO:0030054">
    <property type="term" value="C:cell junction"/>
    <property type="evidence" value="ECO:0007669"/>
    <property type="project" value="TreeGrafter"/>
</dbReference>
<dbReference type="GO" id="GO:0005886">
    <property type="term" value="C:plasma membrane"/>
    <property type="evidence" value="ECO:0007669"/>
    <property type="project" value="TreeGrafter"/>
</dbReference>
<dbReference type="PANTHER" id="PTHR13103:SF2">
    <property type="entry name" value="IQCJ-SCHIP1 READTHROUGH TRANSCRIPT PROTEIN-RELATED"/>
    <property type="match status" value="1"/>
</dbReference>
<evidence type="ECO:0000259" key="2">
    <source>
        <dbReference type="Pfam" id="PF10148"/>
    </source>
</evidence>
<dbReference type="GO" id="GO:0035332">
    <property type="term" value="P:positive regulation of hippo signaling"/>
    <property type="evidence" value="ECO:0007669"/>
    <property type="project" value="TreeGrafter"/>
</dbReference>
<reference evidence="4 5" key="1">
    <citation type="submission" date="2025-04" db="UniProtKB">
        <authorList>
            <consortium name="RefSeq"/>
        </authorList>
    </citation>
    <scope>IDENTIFICATION</scope>
    <source>
        <strain evidence="4 5">MV-25-SWS-2005</strain>
        <tissue evidence="4 5">Whole body</tissue>
    </source>
</reference>
<evidence type="ECO:0000313" key="3">
    <source>
        <dbReference type="Proteomes" id="UP000001819"/>
    </source>
</evidence>
<feature type="domain" description="Schwannomin interacting protein 1 C-terminal" evidence="2">
    <location>
        <begin position="338"/>
        <end position="533"/>
    </location>
</feature>
<sequence>MNETQTSLECRLDKFADSKYENIKGLVFGNSRRNSDSGSFLERDSILFEMSSIIMPNIVNETGKKLSEKSKELLNKPELVYSIRKNYMNKINCSHRPSKIDQLPGPSEIDIVGDFGEEVEREIDLLFTGFKSKKLVESLHVLNLSKICDAELSNGGEALRNGNLIPYSEENSRKMKVKNSTCGQELTKIKSRKSSHDDRQLPLDKFDYKKCNQQKYILSETETYLAEITKNLNNMDIPNLKNQRNQPSAENIQIQRSRQYVEHPIKYKNDHSSPNVLEQFDAYKVAFDMDLETLKNHFKMANKIEIKRRYNRDEICKRLAFKGENIFNNIKSLELKKDVCSDTESYSSDSETCPKLTSGVLRRPSILYATKYSKDYTNHKMSHNSNNKHKSVLTSNENIKKTQERQTNEKVFFFTKQSKLQIEVRLALAQSRKIAQRKIKSQNHGVTHIVDIIRTMLHNVGLNMDSNHRWISRQLLTGVNLTTLQLLVDNFQAIIEKLNVHLLESLKERDDLNLAQDAILHDLEKINNFLNSTSAPHINNFRDSDTPTDF</sequence>